<feature type="region of interest" description="Disordered" evidence="1">
    <location>
        <begin position="37"/>
        <end position="56"/>
    </location>
</feature>
<accession>A0AAW0XUI4</accession>
<sequence>ESLARSNNVSGTVMTGYLTWMTVAVLLLAVSSIPIPSQSHDPGTTNVENLLPGNHDDTRPAKEILIWDDSDIDEKSSSEKFGVRSMEVIRTKRRVGARPRAGRIKIKKERLRKSRQ</sequence>
<name>A0AAW0XUI4_CHEQU</name>
<evidence type="ECO:0000313" key="3">
    <source>
        <dbReference type="EMBL" id="KAK8743476.1"/>
    </source>
</evidence>
<evidence type="ECO:0000313" key="4">
    <source>
        <dbReference type="Proteomes" id="UP001445076"/>
    </source>
</evidence>
<evidence type="ECO:0000256" key="2">
    <source>
        <dbReference type="SAM" id="Phobius"/>
    </source>
</evidence>
<dbReference type="AlphaFoldDB" id="A0AAW0XUI4"/>
<reference evidence="3 4" key="1">
    <citation type="journal article" date="2024" name="BMC Genomics">
        <title>Genome assembly of redclaw crayfish (Cherax quadricarinatus) provides insights into its immune adaptation and hypoxia tolerance.</title>
        <authorList>
            <person name="Liu Z."/>
            <person name="Zheng J."/>
            <person name="Li H."/>
            <person name="Fang K."/>
            <person name="Wang S."/>
            <person name="He J."/>
            <person name="Zhou D."/>
            <person name="Weng S."/>
            <person name="Chi M."/>
            <person name="Gu Z."/>
            <person name="He J."/>
            <person name="Li F."/>
            <person name="Wang M."/>
        </authorList>
    </citation>
    <scope>NUCLEOTIDE SEQUENCE [LARGE SCALE GENOMIC DNA]</scope>
    <source>
        <strain evidence="3">ZL_2023a</strain>
    </source>
</reference>
<comment type="caution">
    <text evidence="3">The sequence shown here is derived from an EMBL/GenBank/DDBJ whole genome shotgun (WGS) entry which is preliminary data.</text>
</comment>
<keyword evidence="2" id="KW-1133">Transmembrane helix</keyword>
<protein>
    <submittedName>
        <fullName evidence="3">Uncharacterized protein</fullName>
    </submittedName>
</protein>
<keyword evidence="2" id="KW-0812">Transmembrane</keyword>
<proteinExistence type="predicted"/>
<feature type="transmembrane region" description="Helical" evidence="2">
    <location>
        <begin position="12"/>
        <end position="30"/>
    </location>
</feature>
<evidence type="ECO:0000256" key="1">
    <source>
        <dbReference type="SAM" id="MobiDB-lite"/>
    </source>
</evidence>
<keyword evidence="2" id="KW-0472">Membrane</keyword>
<organism evidence="3 4">
    <name type="scientific">Cherax quadricarinatus</name>
    <name type="common">Australian red claw crayfish</name>
    <dbReference type="NCBI Taxonomy" id="27406"/>
    <lineage>
        <taxon>Eukaryota</taxon>
        <taxon>Metazoa</taxon>
        <taxon>Ecdysozoa</taxon>
        <taxon>Arthropoda</taxon>
        <taxon>Crustacea</taxon>
        <taxon>Multicrustacea</taxon>
        <taxon>Malacostraca</taxon>
        <taxon>Eumalacostraca</taxon>
        <taxon>Eucarida</taxon>
        <taxon>Decapoda</taxon>
        <taxon>Pleocyemata</taxon>
        <taxon>Astacidea</taxon>
        <taxon>Parastacoidea</taxon>
        <taxon>Parastacidae</taxon>
        <taxon>Cherax</taxon>
    </lineage>
</organism>
<feature type="non-terminal residue" evidence="3">
    <location>
        <position position="1"/>
    </location>
</feature>
<dbReference type="EMBL" id="JARKIK010000024">
    <property type="protein sequence ID" value="KAK8743476.1"/>
    <property type="molecule type" value="Genomic_DNA"/>
</dbReference>
<keyword evidence="4" id="KW-1185">Reference proteome</keyword>
<dbReference type="Proteomes" id="UP001445076">
    <property type="component" value="Unassembled WGS sequence"/>
</dbReference>
<gene>
    <name evidence="3" type="ORF">OTU49_001099</name>
</gene>
<feature type="compositionally biased region" description="Polar residues" evidence="1">
    <location>
        <begin position="37"/>
        <end position="48"/>
    </location>
</feature>